<comment type="caution">
    <text evidence="3">The sequence shown here is derived from an EMBL/GenBank/DDBJ whole genome shotgun (WGS) entry which is preliminary data.</text>
</comment>
<feature type="compositionally biased region" description="Low complexity" evidence="1">
    <location>
        <begin position="73"/>
        <end position="90"/>
    </location>
</feature>
<feature type="compositionally biased region" description="Basic and acidic residues" evidence="1">
    <location>
        <begin position="53"/>
        <end position="66"/>
    </location>
</feature>
<dbReference type="AlphaFoldDB" id="A0A9W8ZYS4"/>
<dbReference type="EMBL" id="JAOTPV010000027">
    <property type="protein sequence ID" value="KAJ4470212.1"/>
    <property type="molecule type" value="Genomic_DNA"/>
</dbReference>
<keyword evidence="4" id="KW-1185">Reference proteome</keyword>
<feature type="compositionally biased region" description="Low complexity" evidence="1">
    <location>
        <begin position="117"/>
        <end position="140"/>
    </location>
</feature>
<evidence type="ECO:0000313" key="4">
    <source>
        <dbReference type="Proteomes" id="UP001150266"/>
    </source>
</evidence>
<gene>
    <name evidence="3" type="ORF">J3R30DRAFT_1239503</name>
</gene>
<organism evidence="3 4">
    <name type="scientific">Lentinula aciculospora</name>
    <dbReference type="NCBI Taxonomy" id="153920"/>
    <lineage>
        <taxon>Eukaryota</taxon>
        <taxon>Fungi</taxon>
        <taxon>Dikarya</taxon>
        <taxon>Basidiomycota</taxon>
        <taxon>Agaricomycotina</taxon>
        <taxon>Agaricomycetes</taxon>
        <taxon>Agaricomycetidae</taxon>
        <taxon>Agaricales</taxon>
        <taxon>Marasmiineae</taxon>
        <taxon>Omphalotaceae</taxon>
        <taxon>Lentinula</taxon>
    </lineage>
</organism>
<evidence type="ECO:0000256" key="1">
    <source>
        <dbReference type="SAM" id="MobiDB-lite"/>
    </source>
</evidence>
<feature type="chain" id="PRO_5040789270" evidence="2">
    <location>
        <begin position="23"/>
        <end position="359"/>
    </location>
</feature>
<feature type="compositionally biased region" description="Low complexity" evidence="1">
    <location>
        <begin position="228"/>
        <end position="246"/>
    </location>
</feature>
<feature type="compositionally biased region" description="Basic and acidic residues" evidence="1">
    <location>
        <begin position="200"/>
        <end position="214"/>
    </location>
</feature>
<feature type="signal peptide" evidence="2">
    <location>
        <begin position="1"/>
        <end position="22"/>
    </location>
</feature>
<proteinExistence type="predicted"/>
<sequence>MRLLSLSATYIVLQGLTLTVCAAPVSYSLDDVRARNIINMDNHTNVDGLQTRGYEDRRSIKDKIPNVDETVDSTPLSNSSSNASVSASPTMRRSLSLEDRSIKEKITHAVKALTGHSSSSSASSAPTSDPSSDASLSTTPPEKRSRGERRSIFGEITHVVESVAGHTSNSGTSSSTPSKSEQPAASASASASAAPPARRFTFDQEERRTIKENIHNTPEALEGHRSSSEGSSSSSADPSQDTSASTVPLTRRMLYRRKQLAVVVTVSNGEALTAFVSESQIHVREAIHEVLEAASKPLELGIGSNWRLDWENVPSTKADAKSRIEFTITGPPKCGGTCTAWIEDSKHAIQDHSGKVIYP</sequence>
<feature type="compositionally biased region" description="Basic and acidic residues" evidence="1">
    <location>
        <begin position="141"/>
        <end position="152"/>
    </location>
</feature>
<dbReference type="OrthoDB" id="3035931at2759"/>
<evidence type="ECO:0000256" key="2">
    <source>
        <dbReference type="SAM" id="SignalP"/>
    </source>
</evidence>
<dbReference type="Proteomes" id="UP001150266">
    <property type="component" value="Unassembled WGS sequence"/>
</dbReference>
<name>A0A9W8ZYS4_9AGAR</name>
<reference evidence="3" key="1">
    <citation type="submission" date="2022-08" db="EMBL/GenBank/DDBJ databases">
        <title>A Global Phylogenomic Analysis of the Shiitake Genus Lentinula.</title>
        <authorList>
            <consortium name="DOE Joint Genome Institute"/>
            <person name="Sierra-Patev S."/>
            <person name="Min B."/>
            <person name="Naranjo-Ortiz M."/>
            <person name="Looney B."/>
            <person name="Konkel Z."/>
            <person name="Slot J.C."/>
            <person name="Sakamoto Y."/>
            <person name="Steenwyk J.L."/>
            <person name="Rokas A."/>
            <person name="Carro J."/>
            <person name="Camarero S."/>
            <person name="Ferreira P."/>
            <person name="Molpeceres G."/>
            <person name="Ruiz-Duenas F.J."/>
            <person name="Serrano A."/>
            <person name="Henrissat B."/>
            <person name="Drula E."/>
            <person name="Hughes K.W."/>
            <person name="Mata J.L."/>
            <person name="Ishikawa N.K."/>
            <person name="Vargas-Isla R."/>
            <person name="Ushijima S."/>
            <person name="Smith C.A."/>
            <person name="Ahrendt S."/>
            <person name="Andreopoulos W."/>
            <person name="He G."/>
            <person name="Labutti K."/>
            <person name="Lipzen A."/>
            <person name="Ng V."/>
            <person name="Riley R."/>
            <person name="Sandor L."/>
            <person name="Barry K."/>
            <person name="Martinez A.T."/>
            <person name="Xiao Y."/>
            <person name="Gibbons J.G."/>
            <person name="Terashima K."/>
            <person name="Grigoriev I.V."/>
            <person name="Hibbett D.S."/>
        </authorList>
    </citation>
    <scope>NUCLEOTIDE SEQUENCE</scope>
    <source>
        <strain evidence="3">JLM2183</strain>
    </source>
</reference>
<feature type="compositionally biased region" description="Low complexity" evidence="1">
    <location>
        <begin position="167"/>
        <end position="197"/>
    </location>
</feature>
<protein>
    <submittedName>
        <fullName evidence="3">Uncharacterized protein</fullName>
    </submittedName>
</protein>
<keyword evidence="2" id="KW-0732">Signal</keyword>
<feature type="region of interest" description="Disordered" evidence="1">
    <location>
        <begin position="45"/>
        <end position="97"/>
    </location>
</feature>
<evidence type="ECO:0000313" key="3">
    <source>
        <dbReference type="EMBL" id="KAJ4470212.1"/>
    </source>
</evidence>
<feature type="region of interest" description="Disordered" evidence="1">
    <location>
        <begin position="112"/>
        <end position="248"/>
    </location>
</feature>
<accession>A0A9W8ZYS4</accession>